<feature type="transmembrane region" description="Helical" evidence="1">
    <location>
        <begin position="5"/>
        <end position="20"/>
    </location>
</feature>
<feature type="transmembrane region" description="Helical" evidence="1">
    <location>
        <begin position="32"/>
        <end position="51"/>
    </location>
</feature>
<evidence type="ECO:0000256" key="1">
    <source>
        <dbReference type="SAM" id="Phobius"/>
    </source>
</evidence>
<sequence length="90" mass="10159">MWFTIGILVGALILGLIWLMKRHNFSLTWYEWLIGAVGLLMLLFTIQNYFGSLAEVEPKAANMFLLVIGLPGIILLALSWQLAVRRAKKA</sequence>
<dbReference type="Proteomes" id="UP000053577">
    <property type="component" value="Unassembled WGS sequence"/>
</dbReference>
<accession>A0A0V8LXG4</accession>
<gene>
    <name evidence="2" type="ORF">DA01_05770</name>
</gene>
<protein>
    <submittedName>
        <fullName evidence="2">Dehalogenase</fullName>
    </submittedName>
</protein>
<evidence type="ECO:0000313" key="2">
    <source>
        <dbReference type="EMBL" id="KSV16186.1"/>
    </source>
</evidence>
<keyword evidence="1" id="KW-1133">Transmembrane helix</keyword>
<dbReference type="EMBL" id="JGYD01000027">
    <property type="protein sequence ID" value="KSV16186.1"/>
    <property type="molecule type" value="Genomic_DNA"/>
</dbReference>
<dbReference type="AlphaFoldDB" id="A0A0V8LXG4"/>
<keyword evidence="1" id="KW-0472">Membrane</keyword>
<dbReference type="RefSeq" id="WP_058292852.1">
    <property type="nucleotide sequence ID" value="NZ_JGYD01000027.1"/>
</dbReference>
<comment type="caution">
    <text evidence="2">The sequence shown here is derived from an EMBL/GenBank/DDBJ whole genome shotgun (WGS) entry which is preliminary data.</text>
</comment>
<keyword evidence="1" id="KW-0812">Transmembrane</keyword>
<dbReference type="OrthoDB" id="9929272at2"/>
<dbReference type="PATRIC" id="fig|61435.5.peg.1141"/>
<reference evidence="2 3" key="1">
    <citation type="journal article" date="2015" name="Sci. Rep.">
        <title>A comparative genomics and reductive dehalogenase gene transcription study of two chloroethene-respiring bacteria, Dehalococcoides mccartyi strains MB and 11a.</title>
        <authorList>
            <person name="Low A."/>
            <person name="Shen Z."/>
            <person name="Cheng D."/>
            <person name="Rogers M.J."/>
            <person name="Lee P.K."/>
            <person name="He J."/>
        </authorList>
    </citation>
    <scope>NUCLEOTIDE SEQUENCE [LARGE SCALE GENOMIC DNA]</scope>
    <source>
        <strain evidence="2 3">MB</strain>
    </source>
</reference>
<evidence type="ECO:0000313" key="3">
    <source>
        <dbReference type="Proteomes" id="UP000053577"/>
    </source>
</evidence>
<proteinExistence type="predicted"/>
<name>A0A0V8LXG4_9CHLR</name>
<feature type="transmembrane region" description="Helical" evidence="1">
    <location>
        <begin position="63"/>
        <end position="84"/>
    </location>
</feature>
<organism evidence="2 3">
    <name type="scientific">Dehalococcoides mccartyi</name>
    <dbReference type="NCBI Taxonomy" id="61435"/>
    <lineage>
        <taxon>Bacteria</taxon>
        <taxon>Bacillati</taxon>
        <taxon>Chloroflexota</taxon>
        <taxon>Dehalococcoidia</taxon>
        <taxon>Dehalococcoidales</taxon>
        <taxon>Dehalococcoidaceae</taxon>
        <taxon>Dehalococcoides</taxon>
    </lineage>
</organism>